<name>A0AAQ4FCF8_AMBAM</name>
<gene>
    <name evidence="2" type="ORF">V5799_008959</name>
</gene>
<sequence length="101" mass="10557">MKTVLQCILAASVLLTDPILSWSNSKMISDVEVLVRAWPSGATTAYPTVGEQGRLGTIIDLFSDLANNILNTMVNAAGNTFGVVGISRPPYAPAGEPQAAP</sequence>
<accession>A0AAQ4FCF8</accession>
<feature type="chain" id="PRO_5042918475" description="Secreted protein" evidence="1">
    <location>
        <begin position="22"/>
        <end position="101"/>
    </location>
</feature>
<keyword evidence="3" id="KW-1185">Reference proteome</keyword>
<evidence type="ECO:0008006" key="4">
    <source>
        <dbReference type="Google" id="ProtNLM"/>
    </source>
</evidence>
<evidence type="ECO:0000313" key="3">
    <source>
        <dbReference type="Proteomes" id="UP001321473"/>
    </source>
</evidence>
<feature type="signal peptide" evidence="1">
    <location>
        <begin position="1"/>
        <end position="21"/>
    </location>
</feature>
<evidence type="ECO:0000256" key="1">
    <source>
        <dbReference type="SAM" id="SignalP"/>
    </source>
</evidence>
<dbReference type="Proteomes" id="UP001321473">
    <property type="component" value="Unassembled WGS sequence"/>
</dbReference>
<proteinExistence type="predicted"/>
<organism evidence="2 3">
    <name type="scientific">Amblyomma americanum</name>
    <name type="common">Lone star tick</name>
    <dbReference type="NCBI Taxonomy" id="6943"/>
    <lineage>
        <taxon>Eukaryota</taxon>
        <taxon>Metazoa</taxon>
        <taxon>Ecdysozoa</taxon>
        <taxon>Arthropoda</taxon>
        <taxon>Chelicerata</taxon>
        <taxon>Arachnida</taxon>
        <taxon>Acari</taxon>
        <taxon>Parasitiformes</taxon>
        <taxon>Ixodida</taxon>
        <taxon>Ixodoidea</taxon>
        <taxon>Ixodidae</taxon>
        <taxon>Amblyomminae</taxon>
        <taxon>Amblyomma</taxon>
    </lineage>
</organism>
<protein>
    <recommendedName>
        <fullName evidence="4">Secreted protein</fullName>
    </recommendedName>
</protein>
<dbReference type="AlphaFoldDB" id="A0AAQ4FCF8"/>
<keyword evidence="1" id="KW-0732">Signal</keyword>
<evidence type="ECO:0000313" key="2">
    <source>
        <dbReference type="EMBL" id="KAK8784676.1"/>
    </source>
</evidence>
<dbReference type="EMBL" id="JARKHS020004362">
    <property type="protein sequence ID" value="KAK8784676.1"/>
    <property type="molecule type" value="Genomic_DNA"/>
</dbReference>
<comment type="caution">
    <text evidence="2">The sequence shown here is derived from an EMBL/GenBank/DDBJ whole genome shotgun (WGS) entry which is preliminary data.</text>
</comment>
<reference evidence="2 3" key="1">
    <citation type="journal article" date="2023" name="Arcadia Sci">
        <title>De novo assembly of a long-read Amblyomma americanum tick genome.</title>
        <authorList>
            <person name="Chou S."/>
            <person name="Poskanzer K.E."/>
            <person name="Rollins M."/>
            <person name="Thuy-Boun P.S."/>
        </authorList>
    </citation>
    <scope>NUCLEOTIDE SEQUENCE [LARGE SCALE GENOMIC DNA]</scope>
    <source>
        <strain evidence="2">F_SG_1</strain>
        <tissue evidence="2">Salivary glands</tissue>
    </source>
</reference>